<reference evidence="2" key="1">
    <citation type="journal article" date="2015" name="Nature">
        <title>Complex archaea that bridge the gap between prokaryotes and eukaryotes.</title>
        <authorList>
            <person name="Spang A."/>
            <person name="Saw J.H."/>
            <person name="Jorgensen S.L."/>
            <person name="Zaremba-Niedzwiedzka K."/>
            <person name="Martijn J."/>
            <person name="Lind A.E."/>
            <person name="van Eijk R."/>
            <person name="Schleper C."/>
            <person name="Guy L."/>
            <person name="Ettema T.J."/>
        </authorList>
    </citation>
    <scope>NUCLEOTIDE SEQUENCE</scope>
</reference>
<organism evidence="2">
    <name type="scientific">marine sediment metagenome</name>
    <dbReference type="NCBI Taxonomy" id="412755"/>
    <lineage>
        <taxon>unclassified sequences</taxon>
        <taxon>metagenomes</taxon>
        <taxon>ecological metagenomes</taxon>
    </lineage>
</organism>
<comment type="caution">
    <text evidence="2">The sequence shown here is derived from an EMBL/GenBank/DDBJ whole genome shotgun (WGS) entry which is preliminary data.</text>
</comment>
<name>A0A0F9ILR2_9ZZZZ</name>
<feature type="compositionally biased region" description="Basic and acidic residues" evidence="1">
    <location>
        <begin position="40"/>
        <end position="58"/>
    </location>
</feature>
<dbReference type="EMBL" id="LAZR01012108">
    <property type="protein sequence ID" value="KKM40526.1"/>
    <property type="molecule type" value="Genomic_DNA"/>
</dbReference>
<sequence>MQNITDSVKRKCPECKNLKLNRLIGAGSGIIFKGSGFHQTDYRSDSYKKDKEKSTGKK</sequence>
<proteinExistence type="predicted"/>
<evidence type="ECO:0000313" key="2">
    <source>
        <dbReference type="EMBL" id="KKM40526.1"/>
    </source>
</evidence>
<evidence type="ECO:0000256" key="1">
    <source>
        <dbReference type="SAM" id="MobiDB-lite"/>
    </source>
</evidence>
<accession>A0A0F9ILR2</accession>
<protein>
    <submittedName>
        <fullName evidence="2">Uncharacterized protein</fullName>
    </submittedName>
</protein>
<feature type="region of interest" description="Disordered" evidence="1">
    <location>
        <begin position="34"/>
        <end position="58"/>
    </location>
</feature>
<gene>
    <name evidence="2" type="ORF">LCGC14_1563770</name>
</gene>
<dbReference type="AlphaFoldDB" id="A0A0F9ILR2"/>